<evidence type="ECO:0000259" key="3">
    <source>
        <dbReference type="SMART" id="SM00954"/>
    </source>
</evidence>
<name>A0A0M9EMY6_FUSLA</name>
<evidence type="ECO:0000313" key="4">
    <source>
        <dbReference type="EMBL" id="KPA36012.1"/>
    </source>
</evidence>
<dbReference type="InterPro" id="IPR002110">
    <property type="entry name" value="Ankyrin_rpt"/>
</dbReference>
<dbReference type="Proteomes" id="UP000037904">
    <property type="component" value="Unassembled WGS sequence"/>
</dbReference>
<dbReference type="GO" id="GO:0015969">
    <property type="term" value="P:guanosine tetraphosphate metabolic process"/>
    <property type="evidence" value="ECO:0007669"/>
    <property type="project" value="InterPro"/>
</dbReference>
<dbReference type="SUPFAM" id="SSF48403">
    <property type="entry name" value="Ankyrin repeat"/>
    <property type="match status" value="1"/>
</dbReference>
<dbReference type="Gene3D" id="1.25.40.20">
    <property type="entry name" value="Ankyrin repeat-containing domain"/>
    <property type="match status" value="2"/>
</dbReference>
<comment type="caution">
    <text evidence="4">The sequence shown here is derived from an EMBL/GenBank/DDBJ whole genome shotgun (WGS) entry which is preliminary data.</text>
</comment>
<keyword evidence="5" id="KW-1185">Reference proteome</keyword>
<dbReference type="PROSITE" id="PS50297">
    <property type="entry name" value="ANK_REP_REGION"/>
    <property type="match status" value="1"/>
</dbReference>
<accession>A0A0M9EMY6</accession>
<evidence type="ECO:0000256" key="1">
    <source>
        <dbReference type="ARBA" id="ARBA00022737"/>
    </source>
</evidence>
<dbReference type="Pfam" id="PF24883">
    <property type="entry name" value="NPHP3_N"/>
    <property type="match status" value="1"/>
</dbReference>
<dbReference type="InterPro" id="IPR036770">
    <property type="entry name" value="Ankyrin_rpt-contain_sf"/>
</dbReference>
<dbReference type="AlphaFoldDB" id="A0A0M9EMY6"/>
<feature type="repeat" description="ANK" evidence="2">
    <location>
        <begin position="1021"/>
        <end position="1053"/>
    </location>
</feature>
<keyword evidence="1" id="KW-0677">Repeat</keyword>
<evidence type="ECO:0000313" key="5">
    <source>
        <dbReference type="Proteomes" id="UP000037904"/>
    </source>
</evidence>
<dbReference type="SMART" id="SM00954">
    <property type="entry name" value="RelA_SpoT"/>
    <property type="match status" value="1"/>
</dbReference>
<evidence type="ECO:0000256" key="2">
    <source>
        <dbReference type="PROSITE-ProRule" id="PRU00023"/>
    </source>
</evidence>
<reference evidence="4 5" key="1">
    <citation type="submission" date="2015-04" db="EMBL/GenBank/DDBJ databases">
        <title>The draft genome sequence of Fusarium langsethiae, a T-2/HT-2 mycotoxin producer.</title>
        <authorList>
            <person name="Lysoe E."/>
            <person name="Divon H.H."/>
            <person name="Terzi V."/>
            <person name="Orru L."/>
            <person name="Lamontanara A."/>
            <person name="Kolseth A.-K."/>
            <person name="Frandsen R.J."/>
            <person name="Nielsen K."/>
            <person name="Thrane U."/>
        </authorList>
    </citation>
    <scope>NUCLEOTIDE SEQUENCE [LARGE SCALE GENOMIC DNA]</scope>
    <source>
        <strain evidence="4 5">Fl201059</strain>
    </source>
</reference>
<proteinExistence type="predicted"/>
<keyword evidence="2" id="KW-0040">ANK repeat</keyword>
<organism evidence="4 5">
    <name type="scientific">Fusarium langsethiae</name>
    <dbReference type="NCBI Taxonomy" id="179993"/>
    <lineage>
        <taxon>Eukaryota</taxon>
        <taxon>Fungi</taxon>
        <taxon>Dikarya</taxon>
        <taxon>Ascomycota</taxon>
        <taxon>Pezizomycotina</taxon>
        <taxon>Sordariomycetes</taxon>
        <taxon>Hypocreomycetidae</taxon>
        <taxon>Hypocreales</taxon>
        <taxon>Nectriaceae</taxon>
        <taxon>Fusarium</taxon>
    </lineage>
</organism>
<dbReference type="SUPFAM" id="SSF81301">
    <property type="entry name" value="Nucleotidyltransferase"/>
    <property type="match status" value="1"/>
</dbReference>
<dbReference type="PROSITE" id="PS50088">
    <property type="entry name" value="ANK_REPEAT"/>
    <property type="match status" value="1"/>
</dbReference>
<feature type="domain" description="RelA/SpoT" evidence="3">
    <location>
        <begin position="22"/>
        <end position="148"/>
    </location>
</feature>
<dbReference type="InterPro" id="IPR007685">
    <property type="entry name" value="RelA_SpoT"/>
</dbReference>
<dbReference type="Pfam" id="PF12796">
    <property type="entry name" value="Ank_2"/>
    <property type="match status" value="1"/>
</dbReference>
<dbReference type="EMBL" id="JXCE01000790">
    <property type="protein sequence ID" value="KPA36012.1"/>
    <property type="molecule type" value="Genomic_DNA"/>
</dbReference>
<dbReference type="InterPro" id="IPR043519">
    <property type="entry name" value="NT_sf"/>
</dbReference>
<sequence length="1211" mass="137243">MVARLEERGHNIIRDEGIAAVYRLENKQPVCANFNELLSEVHDLAGIRIMVDLPHNLEATSSLIGATKAFLAKEDPIEFKANRTVGKLWQHWFGAYECVNHHVTAQFPAHDPLQCYNDVLFEIQVTTVAASLYSKIAHPLHYKNQAGELSRGDEIVVDFTRGLSLCYYLCLYYNDDKLSAGDIEFMRRHASINQGKRSESMLEDSGMMLPGLTELQRKDVKDVPASMLQRTLESLSLRPKETTSPRLWDSPTIDLINIRNKAISKLPFEQLDSREISIKSASEDTCHWILEDPDYKSWQGTDNAGDSSHFLWMKGKAGTGKSTAMEFLVGKKRESAGCDTVLSFFFNARGSQEEKSTMGLYRALLYQLFTSEPDSCANPDKLRRDPGEVVWHFMWVVLVIRILEKVKDSGMGHSLALLRQKLDEIPPDLHALFQEIITADGDISGRLYLTLQWILYAQRPLTPVEFCAAIWISEGNIKEVDTMSRDREDHRRIILYASRGLAEITGTGIPAVQFVHESVKDFLLADGKFIELKLGDNFEGQSHHDLAKACSSRIRSAYGSLLEAPSFSPLVYAKESVFDHADNAQRRGLNQKAFLSNFPLQSWQSNTEYKPSLLYLLAEYGAENLIPLCPGRESHLRSTMKGGRLNYPAFVAIEQKNYRSVFALFGFSTPKNLTIHKLVRNLRQHIRSPASEQSDGSGSTCCVHLFLKYGEYRLVRQILESVQGFWGPSELWNPTNLCASPLVDSERLEHLQEAIERCPQLLYNTVWKKENWLVYALENHFKRLVEIGISHIIRTKDHIAATTAGIASVNTWWGDIDLRRHIIIRLVDAFFTFHGPALLQHAIRCQKNLAMVNFLLHDLSTIDVKWQDDQGKTALHAALHKLDTINEDGVKVIMELLEAGADSTNFYDNDITIAHSATRVIDDTAYLAFMKLILEEVPNVDSNAKYEYGRTILSLAIQRGFYDSIRFLLDQPGVDMCHFSNSCSTILHYAASIPYRAKNRAVIKLILEKKTELDINAKNKNGYTALSLAVRRGFYDSVCLLLNNGAYPDRSELLIHCMKKIKPHILDAGNWRRRDIFGIRDLDVHELVEQMAQLGKCPYADALLKLDEASISSVMLREIILQASKGYTGVMRSVETLRILLNSMKTSTGGPPSRDVLPFEQAKQKGRLDIVGMMETFLREGALPKPFDKQAYFKYGFLWRVYISRTSPDIK</sequence>
<dbReference type="SMART" id="SM00248">
    <property type="entry name" value="ANK"/>
    <property type="match status" value="6"/>
</dbReference>
<gene>
    <name evidence="4" type="ORF">FLAG1_11243</name>
</gene>
<dbReference type="PANTHER" id="PTHR10039">
    <property type="entry name" value="AMELOGENIN"/>
    <property type="match status" value="1"/>
</dbReference>
<dbReference type="PANTHER" id="PTHR10039:SF5">
    <property type="entry name" value="NACHT DOMAIN-CONTAINING PROTEIN"/>
    <property type="match status" value="1"/>
</dbReference>
<protein>
    <recommendedName>
        <fullName evidence="3">RelA/SpoT domain-containing protein</fullName>
    </recommendedName>
</protein>
<dbReference type="Gene3D" id="3.30.460.10">
    <property type="entry name" value="Beta Polymerase, domain 2"/>
    <property type="match status" value="1"/>
</dbReference>
<dbReference type="InterPro" id="IPR056884">
    <property type="entry name" value="NPHP3-like_N"/>
</dbReference>